<keyword evidence="2" id="KW-0808">Transferase</keyword>
<evidence type="ECO:0000256" key="2">
    <source>
        <dbReference type="ARBA" id="ARBA00022679"/>
    </source>
</evidence>
<organism evidence="5 6">
    <name type="scientific">Mycoplasma ovis str. Michigan</name>
    <dbReference type="NCBI Taxonomy" id="1415773"/>
    <lineage>
        <taxon>Bacteria</taxon>
        <taxon>Bacillati</taxon>
        <taxon>Mycoplasmatota</taxon>
        <taxon>Mollicutes</taxon>
        <taxon>Mycoplasmataceae</taxon>
        <taxon>Mycoplasma</taxon>
    </lineage>
</organism>
<evidence type="ECO:0000313" key="5">
    <source>
        <dbReference type="EMBL" id="AHC40058.1"/>
    </source>
</evidence>
<dbReference type="InterPro" id="IPR002941">
    <property type="entry name" value="DNA_methylase_N4/N6"/>
</dbReference>
<reference evidence="5 6" key="1">
    <citation type="journal article" date="2014" name="Genome Announc.">
        <title>Complete Genome Sequence of Mycoplasma ovis Strain Michigan, a Hemoplasma of Sheep with Two Distinct 16S rRNA Genes.</title>
        <authorList>
            <person name="Deshuillers P.L."/>
            <person name="Santos A.P."/>
            <person name="do Nascimento N.C."/>
            <person name="Hampel J.A."/>
            <person name="Bergin I.L."/>
            <person name="Dyson M.C."/>
            <person name="Messick J.B."/>
        </authorList>
    </citation>
    <scope>NUCLEOTIDE SEQUENCE [LARGE SCALE GENOMIC DNA]</scope>
    <source>
        <strain evidence="5 6">Michigan</strain>
    </source>
</reference>
<dbReference type="EC" id="2.1.1.-" evidence="3"/>
<evidence type="ECO:0000259" key="4">
    <source>
        <dbReference type="Pfam" id="PF01555"/>
    </source>
</evidence>
<dbReference type="Proteomes" id="UP000018745">
    <property type="component" value="Chromosome"/>
</dbReference>
<proteinExistence type="inferred from homology"/>
<gene>
    <name evidence="5" type="ORF">OVS_04125</name>
</gene>
<dbReference type="GO" id="GO:0008168">
    <property type="term" value="F:methyltransferase activity"/>
    <property type="evidence" value="ECO:0007669"/>
    <property type="project" value="UniProtKB-KW"/>
</dbReference>
<dbReference type="Pfam" id="PF01555">
    <property type="entry name" value="N6_N4_Mtase"/>
    <property type="match status" value="2"/>
</dbReference>
<name>A0ABN4BR61_9MOLU</name>
<evidence type="ECO:0000313" key="6">
    <source>
        <dbReference type="Proteomes" id="UP000018745"/>
    </source>
</evidence>
<protein>
    <recommendedName>
        <fullName evidence="3">Methyltransferase</fullName>
        <ecNumber evidence="3">2.1.1.-</ecNumber>
    </recommendedName>
</protein>
<evidence type="ECO:0000256" key="1">
    <source>
        <dbReference type="ARBA" id="ARBA00022603"/>
    </source>
</evidence>
<dbReference type="InterPro" id="IPR029063">
    <property type="entry name" value="SAM-dependent_MTases_sf"/>
</dbReference>
<dbReference type="InterPro" id="IPR001091">
    <property type="entry name" value="RM_Methyltransferase"/>
</dbReference>
<sequence>MINRKITKWEPENFQLQTNTLWSFPDRGSWATHDAKWRGNWSPYIPRNILLRYSKEGDLVLDQFAGGGTTLVEAKLLNRNIIGIDVNGEAIKRCKEKIDFDYSNANGKVTTMKGDVRNLCFLDSDSIDLVCTHPPYADIIRYSEGKEIIEDLSNLEINEFLSQMQLVAFECYRVLKKGKFCVILMEDTRKNGHMIPLSYKVMKIFEDKGFKLKELIIKVQHNCKTTGYWATNSVKYNFLLIAHEYLFVFKK</sequence>
<evidence type="ECO:0000256" key="3">
    <source>
        <dbReference type="RuleBase" id="RU362026"/>
    </source>
</evidence>
<keyword evidence="6" id="KW-1185">Reference proteome</keyword>
<feature type="domain" description="DNA methylase N-4/N-6" evidence="4">
    <location>
        <begin position="127"/>
        <end position="251"/>
    </location>
</feature>
<dbReference type="Gene3D" id="3.40.50.150">
    <property type="entry name" value="Vaccinia Virus protein VP39"/>
    <property type="match status" value="2"/>
</dbReference>
<dbReference type="SUPFAM" id="SSF53335">
    <property type="entry name" value="S-adenosyl-L-methionine-dependent methyltransferases"/>
    <property type="match status" value="2"/>
</dbReference>
<feature type="domain" description="DNA methylase N-4/N-6" evidence="4">
    <location>
        <begin position="13"/>
        <end position="93"/>
    </location>
</feature>
<accession>A0ABN4BR61</accession>
<comment type="similarity">
    <text evidence="3">Belongs to the N(4)/N(6)-methyltransferase family.</text>
</comment>
<dbReference type="GO" id="GO:0032259">
    <property type="term" value="P:methylation"/>
    <property type="evidence" value="ECO:0007669"/>
    <property type="project" value="UniProtKB-KW"/>
</dbReference>
<dbReference type="EMBL" id="CP006935">
    <property type="protein sequence ID" value="AHC40058.1"/>
    <property type="molecule type" value="Genomic_DNA"/>
</dbReference>
<dbReference type="CDD" id="cd02440">
    <property type="entry name" value="AdoMet_MTases"/>
    <property type="match status" value="1"/>
</dbReference>
<dbReference type="PRINTS" id="PR00508">
    <property type="entry name" value="S21N4MTFRASE"/>
</dbReference>
<keyword evidence="1 5" id="KW-0489">Methyltransferase</keyword>
<dbReference type="RefSeq" id="WP_024071581.1">
    <property type="nucleotide sequence ID" value="NC_023062.1"/>
</dbReference>